<evidence type="ECO:0000313" key="2">
    <source>
        <dbReference type="EMBL" id="MCS6521318.1"/>
    </source>
</evidence>
<evidence type="ECO:0000313" key="3">
    <source>
        <dbReference type="Proteomes" id="UP001652264"/>
    </source>
</evidence>
<name>A0ABT2HDQ3_9MICO</name>
<protein>
    <submittedName>
        <fullName evidence="2">Uncharacterized protein</fullName>
    </submittedName>
</protein>
<dbReference type="EMBL" id="JANVAD010000001">
    <property type="protein sequence ID" value="MCS6521318.1"/>
    <property type="molecule type" value="Genomic_DNA"/>
</dbReference>
<comment type="caution">
    <text evidence="2">The sequence shown here is derived from an EMBL/GenBank/DDBJ whole genome shotgun (WGS) entry which is preliminary data.</text>
</comment>
<feature type="chain" id="PRO_5047136279" evidence="1">
    <location>
        <begin position="29"/>
        <end position="200"/>
    </location>
</feature>
<sequence>MKFMKPLAGLGLAAAVALPILIAGPAQADEAVAPEQLPQFALQALTGPEDTSTSTFTVPAGKYTDAAGKTRIFAAQATWVCNGKTDNPHWSKGAASVIAKTRVTCKGPTATVPIRVESLLGRTTHNSINSLQIVAESNYVQNVAADPNGLMSQTWYVPAQGSATHIARNAYFRGSHSGQAAPPLKPFNIGAAASAFIYVP</sequence>
<keyword evidence="1" id="KW-0732">Signal</keyword>
<dbReference type="Proteomes" id="UP001652264">
    <property type="component" value="Unassembled WGS sequence"/>
</dbReference>
<reference evidence="2 3" key="1">
    <citation type="submission" date="2022-08" db="EMBL/GenBank/DDBJ databases">
        <title>Taxonomy of Curtobacterium flaccumfaciens.</title>
        <authorList>
            <person name="Osdaghi E."/>
            <person name="Taghavi S.M."/>
            <person name="Hamidizade M."/>
            <person name="Abachi H."/>
            <person name="Fazliarab A."/>
            <person name="Baeyen S."/>
            <person name="Portier P."/>
            <person name="Van Vaerenbergh J."/>
            <person name="Jacques M.-A."/>
        </authorList>
    </citation>
    <scope>NUCLEOTIDE SEQUENCE [LARGE SCALE GENOMIC DNA]</scope>
    <source>
        <strain evidence="2 3">LMG8786T</strain>
    </source>
</reference>
<proteinExistence type="predicted"/>
<dbReference type="RefSeq" id="WP_141861683.1">
    <property type="nucleotide sequence ID" value="NZ_BMNV01000004.1"/>
</dbReference>
<evidence type="ECO:0000256" key="1">
    <source>
        <dbReference type="SAM" id="SignalP"/>
    </source>
</evidence>
<organism evidence="2 3">
    <name type="scientific">Curtobacterium citreum</name>
    <dbReference type="NCBI Taxonomy" id="2036"/>
    <lineage>
        <taxon>Bacteria</taxon>
        <taxon>Bacillati</taxon>
        <taxon>Actinomycetota</taxon>
        <taxon>Actinomycetes</taxon>
        <taxon>Micrococcales</taxon>
        <taxon>Microbacteriaceae</taxon>
        <taxon>Curtobacterium</taxon>
    </lineage>
</organism>
<dbReference type="GeneID" id="95324236"/>
<keyword evidence="3" id="KW-1185">Reference proteome</keyword>
<gene>
    <name evidence="2" type="ORF">NYQ28_01915</name>
</gene>
<feature type="signal peptide" evidence="1">
    <location>
        <begin position="1"/>
        <end position="28"/>
    </location>
</feature>
<accession>A0ABT2HDQ3</accession>